<protein>
    <submittedName>
        <fullName evidence="2">Uncharacterized protein</fullName>
    </submittedName>
</protein>
<evidence type="ECO:0000313" key="3">
    <source>
        <dbReference type="Proteomes" id="UP000664991"/>
    </source>
</evidence>
<evidence type="ECO:0000313" key="2">
    <source>
        <dbReference type="EMBL" id="KAG5211860.1"/>
    </source>
</evidence>
<accession>A0A836AJS7</accession>
<dbReference type="EMBL" id="JAEMGP010000003">
    <property type="protein sequence ID" value="KAG5211860.1"/>
    <property type="molecule type" value="Genomic_DNA"/>
</dbReference>
<sequence>MSLLARRHWRCAGHGRRAPGPRVHGLRIAFACHWGAEGARAGSRYQSGEPEGSAPTRAGEGTGARPPAPGSLGFRSLEPPGLRVGIVALPGGWELLPAFSGSLPASGSLQSFFFFFPPVNCHPD</sequence>
<comment type="caution">
    <text evidence="2">The sequence shown here is derived from an EMBL/GenBank/DDBJ whole genome shotgun (WGS) entry which is preliminary data.</text>
</comment>
<name>A0A836AJS7_SHEEP</name>
<reference evidence="2 3" key="1">
    <citation type="submission" date="2020-12" db="EMBL/GenBank/DDBJ databases">
        <title>De novo assembly of Tibetan sheep genome.</title>
        <authorList>
            <person name="Li X."/>
        </authorList>
    </citation>
    <scope>NUCLEOTIDE SEQUENCE [LARGE SCALE GENOMIC DNA]</scope>
    <source>
        <tissue evidence="2">Heart</tissue>
    </source>
</reference>
<feature type="region of interest" description="Disordered" evidence="1">
    <location>
        <begin position="41"/>
        <end position="76"/>
    </location>
</feature>
<dbReference type="Proteomes" id="UP000664991">
    <property type="component" value="Unassembled WGS sequence"/>
</dbReference>
<gene>
    <name evidence="2" type="ORF">JEQ12_014289</name>
</gene>
<organism evidence="2 3">
    <name type="scientific">Ovis aries</name>
    <name type="common">Sheep</name>
    <dbReference type="NCBI Taxonomy" id="9940"/>
    <lineage>
        <taxon>Eukaryota</taxon>
        <taxon>Metazoa</taxon>
        <taxon>Chordata</taxon>
        <taxon>Craniata</taxon>
        <taxon>Vertebrata</taxon>
        <taxon>Euteleostomi</taxon>
        <taxon>Mammalia</taxon>
        <taxon>Eutheria</taxon>
        <taxon>Laurasiatheria</taxon>
        <taxon>Artiodactyla</taxon>
        <taxon>Ruminantia</taxon>
        <taxon>Pecora</taxon>
        <taxon>Bovidae</taxon>
        <taxon>Caprinae</taxon>
        <taxon>Ovis</taxon>
    </lineage>
</organism>
<dbReference type="AlphaFoldDB" id="A0A836AJS7"/>
<evidence type="ECO:0000256" key="1">
    <source>
        <dbReference type="SAM" id="MobiDB-lite"/>
    </source>
</evidence>
<proteinExistence type="predicted"/>